<dbReference type="EMBL" id="KN823119">
    <property type="protein sequence ID" value="KIO22071.1"/>
    <property type="molecule type" value="Genomic_DNA"/>
</dbReference>
<organism evidence="2 3">
    <name type="scientific">Tulasnella calospora MUT 4182</name>
    <dbReference type="NCBI Taxonomy" id="1051891"/>
    <lineage>
        <taxon>Eukaryota</taxon>
        <taxon>Fungi</taxon>
        <taxon>Dikarya</taxon>
        <taxon>Basidiomycota</taxon>
        <taxon>Agaricomycotina</taxon>
        <taxon>Agaricomycetes</taxon>
        <taxon>Cantharellales</taxon>
        <taxon>Tulasnellaceae</taxon>
        <taxon>Tulasnella</taxon>
    </lineage>
</organism>
<dbReference type="HOGENOM" id="CLU_2414909_0_0_1"/>
<dbReference type="AlphaFoldDB" id="A0A0C3QAT8"/>
<reference evidence="3" key="2">
    <citation type="submission" date="2015-01" db="EMBL/GenBank/DDBJ databases">
        <title>Evolutionary Origins and Diversification of the Mycorrhizal Mutualists.</title>
        <authorList>
            <consortium name="DOE Joint Genome Institute"/>
            <consortium name="Mycorrhizal Genomics Consortium"/>
            <person name="Kohler A."/>
            <person name="Kuo A."/>
            <person name="Nagy L.G."/>
            <person name="Floudas D."/>
            <person name="Copeland A."/>
            <person name="Barry K.W."/>
            <person name="Cichocki N."/>
            <person name="Veneault-Fourrey C."/>
            <person name="LaButti K."/>
            <person name="Lindquist E.A."/>
            <person name="Lipzen A."/>
            <person name="Lundell T."/>
            <person name="Morin E."/>
            <person name="Murat C."/>
            <person name="Riley R."/>
            <person name="Ohm R."/>
            <person name="Sun H."/>
            <person name="Tunlid A."/>
            <person name="Henrissat B."/>
            <person name="Grigoriev I.V."/>
            <person name="Hibbett D.S."/>
            <person name="Martin F."/>
        </authorList>
    </citation>
    <scope>NUCLEOTIDE SEQUENCE [LARGE SCALE GENOMIC DNA]</scope>
    <source>
        <strain evidence="3">MUT 4182</strain>
    </source>
</reference>
<reference evidence="2 3" key="1">
    <citation type="submission" date="2014-04" db="EMBL/GenBank/DDBJ databases">
        <authorList>
            <consortium name="DOE Joint Genome Institute"/>
            <person name="Kuo A."/>
            <person name="Girlanda M."/>
            <person name="Perotto S."/>
            <person name="Kohler A."/>
            <person name="Nagy L.G."/>
            <person name="Floudas D."/>
            <person name="Copeland A."/>
            <person name="Barry K.W."/>
            <person name="Cichocki N."/>
            <person name="Veneault-Fourrey C."/>
            <person name="LaButti K."/>
            <person name="Lindquist E.A."/>
            <person name="Lipzen A."/>
            <person name="Lundell T."/>
            <person name="Morin E."/>
            <person name="Murat C."/>
            <person name="Sun H."/>
            <person name="Tunlid A."/>
            <person name="Henrissat B."/>
            <person name="Grigoriev I.V."/>
            <person name="Hibbett D.S."/>
            <person name="Martin F."/>
            <person name="Nordberg H.P."/>
            <person name="Cantor M.N."/>
            <person name="Hua S.X."/>
        </authorList>
    </citation>
    <scope>NUCLEOTIDE SEQUENCE [LARGE SCALE GENOMIC DNA]</scope>
    <source>
        <strain evidence="2 3">MUT 4182</strain>
    </source>
</reference>
<name>A0A0C3QAT8_9AGAM</name>
<feature type="compositionally biased region" description="Polar residues" evidence="1">
    <location>
        <begin position="27"/>
        <end position="43"/>
    </location>
</feature>
<protein>
    <submittedName>
        <fullName evidence="2">Uncharacterized protein</fullName>
    </submittedName>
</protein>
<gene>
    <name evidence="2" type="ORF">M407DRAFT_245285</name>
</gene>
<evidence type="ECO:0000313" key="2">
    <source>
        <dbReference type="EMBL" id="KIO22071.1"/>
    </source>
</evidence>
<evidence type="ECO:0000313" key="3">
    <source>
        <dbReference type="Proteomes" id="UP000054248"/>
    </source>
</evidence>
<sequence length="92" mass="9952">MSLPTNQQPISALQLPSLRFSNGRMITGTQPGRSPNMSMTMPSPAQEEQGRWQALRLRGGCCTQDCDCCGGCLDCGCSCCDGHKEGCWCRCC</sequence>
<evidence type="ECO:0000256" key="1">
    <source>
        <dbReference type="SAM" id="MobiDB-lite"/>
    </source>
</evidence>
<feature type="region of interest" description="Disordered" evidence="1">
    <location>
        <begin position="24"/>
        <end position="49"/>
    </location>
</feature>
<dbReference type="Proteomes" id="UP000054248">
    <property type="component" value="Unassembled WGS sequence"/>
</dbReference>
<proteinExistence type="predicted"/>
<keyword evidence="3" id="KW-1185">Reference proteome</keyword>
<accession>A0A0C3QAT8</accession>